<name>A0A381RFY4_9ZZZZ</name>
<evidence type="ECO:0000313" key="1">
    <source>
        <dbReference type="EMBL" id="SUZ89809.1"/>
    </source>
</evidence>
<sequence>MLTFPLVIYSKSAEYAIQAMIYLTENVSDKPTMIHKIAKEYNIPYHFLAKIMQTLVKHHLVKATRGRAGGINLGRAANKIYLDEIVYAIDGPPPENPQCVIGLDLCSDQSPCPLHDRWKPIRQELEKLLASEPLDKLADRVIEKRKKMSS</sequence>
<protein>
    <recommendedName>
        <fullName evidence="2">Rrf2 family transcriptional regulator</fullName>
    </recommendedName>
</protein>
<reference evidence="1" key="1">
    <citation type="submission" date="2018-05" db="EMBL/GenBank/DDBJ databases">
        <authorList>
            <person name="Lanie J.A."/>
            <person name="Ng W.-L."/>
            <person name="Kazmierczak K.M."/>
            <person name="Andrzejewski T.M."/>
            <person name="Davidsen T.M."/>
            <person name="Wayne K.J."/>
            <person name="Tettelin H."/>
            <person name="Glass J.I."/>
            <person name="Rusch D."/>
            <person name="Podicherti R."/>
            <person name="Tsui H.-C.T."/>
            <person name="Winkler M.E."/>
        </authorList>
    </citation>
    <scope>NUCLEOTIDE SEQUENCE</scope>
</reference>
<gene>
    <name evidence="1" type="ORF">METZ01_LOCUS42663</name>
</gene>
<dbReference type="Gene3D" id="1.10.10.10">
    <property type="entry name" value="Winged helix-like DNA-binding domain superfamily/Winged helix DNA-binding domain"/>
    <property type="match status" value="1"/>
</dbReference>
<organism evidence="1">
    <name type="scientific">marine metagenome</name>
    <dbReference type="NCBI Taxonomy" id="408172"/>
    <lineage>
        <taxon>unclassified sequences</taxon>
        <taxon>metagenomes</taxon>
        <taxon>ecological metagenomes</taxon>
    </lineage>
</organism>
<proteinExistence type="predicted"/>
<dbReference type="InterPro" id="IPR036390">
    <property type="entry name" value="WH_DNA-bd_sf"/>
</dbReference>
<dbReference type="PANTHER" id="PTHR33221:SF13">
    <property type="entry name" value="TRANSCRIPTIONAL REGULATOR-RELATED"/>
    <property type="match status" value="1"/>
</dbReference>
<dbReference type="Pfam" id="PF02082">
    <property type="entry name" value="Rrf2"/>
    <property type="match status" value="1"/>
</dbReference>
<dbReference type="GO" id="GO:0005829">
    <property type="term" value="C:cytosol"/>
    <property type="evidence" value="ECO:0007669"/>
    <property type="project" value="TreeGrafter"/>
</dbReference>
<dbReference type="EMBL" id="UINC01001842">
    <property type="protein sequence ID" value="SUZ89809.1"/>
    <property type="molecule type" value="Genomic_DNA"/>
</dbReference>
<dbReference type="AlphaFoldDB" id="A0A381RFY4"/>
<evidence type="ECO:0008006" key="2">
    <source>
        <dbReference type="Google" id="ProtNLM"/>
    </source>
</evidence>
<dbReference type="InterPro" id="IPR036388">
    <property type="entry name" value="WH-like_DNA-bd_sf"/>
</dbReference>
<dbReference type="InterPro" id="IPR000944">
    <property type="entry name" value="Tscrpt_reg_Rrf2"/>
</dbReference>
<dbReference type="SUPFAM" id="SSF46785">
    <property type="entry name" value="Winged helix' DNA-binding domain"/>
    <property type="match status" value="1"/>
</dbReference>
<accession>A0A381RFY4</accession>
<dbReference type="PROSITE" id="PS51197">
    <property type="entry name" value="HTH_RRF2_2"/>
    <property type="match status" value="1"/>
</dbReference>
<dbReference type="NCBIfam" id="TIGR00738">
    <property type="entry name" value="rrf2_super"/>
    <property type="match status" value="1"/>
</dbReference>
<dbReference type="PANTHER" id="PTHR33221">
    <property type="entry name" value="WINGED HELIX-TURN-HELIX TRANSCRIPTIONAL REGULATOR, RRF2 FAMILY"/>
    <property type="match status" value="1"/>
</dbReference>
<dbReference type="GO" id="GO:0003700">
    <property type="term" value="F:DNA-binding transcription factor activity"/>
    <property type="evidence" value="ECO:0007669"/>
    <property type="project" value="TreeGrafter"/>
</dbReference>